<dbReference type="InterPro" id="IPR050796">
    <property type="entry name" value="SCF_F-box_component"/>
</dbReference>
<sequence length="445" mass="50342">MKANLSLDLIADILSRLPVKHLLCLRCVSKLWRSLIDDPDFINLHLRHSLDSRTNHTLILKNTDLHTADLASLGPFAKLEHPLMSYNHGVEIQGSCNGLLCIRNIVEDMAIWNPSTRKYQVLPYLGSCKGYICGFGHDPLADDYKVVKIIQLGGADGKPLESEVKVCSLKRNRWRKIQDIPCVSSFPVANGVFASGALHWVLTQKLDLSEENTIVALDLATESFREVPQPEYERIIYQLNVGVLGGCLCVVANHGDARVDLWVMKEYGVKESWTILFSLASEDVIGSLRFLKPLAYSRCGNQVLLEHDKINLFWYDLEKKKADDVWVPGMPFSYETEVCLQSLVSLNVKRRQQNGEDNRDIKKMDDFLSEGFKLNVHWSSGVEGTKSPILVSYQLKVCNSHITSEGNSKTFLKAHLSFLSLRYRVEFDCFLNEEVTACYSKKDKA</sequence>
<dbReference type="PANTHER" id="PTHR31672:SF13">
    <property type="entry name" value="F-BOX PROTEIN CPR30-LIKE"/>
    <property type="match status" value="1"/>
</dbReference>
<dbReference type="InterPro" id="IPR036047">
    <property type="entry name" value="F-box-like_dom_sf"/>
</dbReference>
<organism evidence="2 3">
    <name type="scientific">Gossypium anomalum</name>
    <dbReference type="NCBI Taxonomy" id="47600"/>
    <lineage>
        <taxon>Eukaryota</taxon>
        <taxon>Viridiplantae</taxon>
        <taxon>Streptophyta</taxon>
        <taxon>Embryophyta</taxon>
        <taxon>Tracheophyta</taxon>
        <taxon>Spermatophyta</taxon>
        <taxon>Magnoliopsida</taxon>
        <taxon>eudicotyledons</taxon>
        <taxon>Gunneridae</taxon>
        <taxon>Pentapetalae</taxon>
        <taxon>rosids</taxon>
        <taxon>malvids</taxon>
        <taxon>Malvales</taxon>
        <taxon>Malvaceae</taxon>
        <taxon>Malvoideae</taxon>
        <taxon>Gossypium</taxon>
    </lineage>
</organism>
<accession>A0A8J5YX78</accession>
<name>A0A8J5YX78_9ROSI</name>
<dbReference type="CDD" id="cd22157">
    <property type="entry name" value="F-box_AtFBW1-like"/>
    <property type="match status" value="1"/>
</dbReference>
<dbReference type="EMBL" id="JAHUZN010000006">
    <property type="protein sequence ID" value="KAG8490648.1"/>
    <property type="molecule type" value="Genomic_DNA"/>
</dbReference>
<dbReference type="Gene3D" id="1.20.1280.50">
    <property type="match status" value="1"/>
</dbReference>
<dbReference type="InterPro" id="IPR017451">
    <property type="entry name" value="F-box-assoc_interact_dom"/>
</dbReference>
<evidence type="ECO:0000313" key="2">
    <source>
        <dbReference type="EMBL" id="KAG8490648.1"/>
    </source>
</evidence>
<dbReference type="Proteomes" id="UP000701853">
    <property type="component" value="Chromosome 6"/>
</dbReference>
<proteinExistence type="predicted"/>
<dbReference type="OrthoDB" id="591557at2759"/>
<keyword evidence="3" id="KW-1185">Reference proteome</keyword>
<dbReference type="Pfam" id="PF00646">
    <property type="entry name" value="F-box"/>
    <property type="match status" value="1"/>
</dbReference>
<dbReference type="InterPro" id="IPR015915">
    <property type="entry name" value="Kelch-typ_b-propeller"/>
</dbReference>
<dbReference type="SMART" id="SM00256">
    <property type="entry name" value="FBOX"/>
    <property type="match status" value="1"/>
</dbReference>
<reference evidence="2 3" key="1">
    <citation type="journal article" date="2021" name="bioRxiv">
        <title>The Gossypium anomalum genome as a resource for cotton improvement and evolutionary analysis of hybrid incompatibility.</title>
        <authorList>
            <person name="Grover C.E."/>
            <person name="Yuan D."/>
            <person name="Arick M.A."/>
            <person name="Miller E.R."/>
            <person name="Hu G."/>
            <person name="Peterson D.G."/>
            <person name="Wendel J.F."/>
            <person name="Udall J.A."/>
        </authorList>
    </citation>
    <scope>NUCLEOTIDE SEQUENCE [LARGE SCALE GENOMIC DNA]</scope>
    <source>
        <strain evidence="2">JFW-Udall</strain>
        <tissue evidence="2">Leaf</tissue>
    </source>
</reference>
<gene>
    <name evidence="2" type="ORF">CXB51_013900</name>
</gene>
<dbReference type="SUPFAM" id="SSF81383">
    <property type="entry name" value="F-box domain"/>
    <property type="match status" value="1"/>
</dbReference>
<protein>
    <recommendedName>
        <fullName evidence="1">F-box domain-containing protein</fullName>
    </recommendedName>
</protein>
<comment type="caution">
    <text evidence="2">The sequence shown here is derived from an EMBL/GenBank/DDBJ whole genome shotgun (WGS) entry which is preliminary data.</text>
</comment>
<dbReference type="InterPro" id="IPR001810">
    <property type="entry name" value="F-box_dom"/>
</dbReference>
<evidence type="ECO:0000259" key="1">
    <source>
        <dbReference type="SMART" id="SM00256"/>
    </source>
</evidence>
<dbReference type="NCBIfam" id="TIGR01640">
    <property type="entry name" value="F_box_assoc_1"/>
    <property type="match status" value="1"/>
</dbReference>
<evidence type="ECO:0000313" key="3">
    <source>
        <dbReference type="Proteomes" id="UP000701853"/>
    </source>
</evidence>
<dbReference type="SUPFAM" id="SSF117281">
    <property type="entry name" value="Kelch motif"/>
    <property type="match status" value="1"/>
</dbReference>
<feature type="domain" description="F-box" evidence="1">
    <location>
        <begin position="5"/>
        <end position="45"/>
    </location>
</feature>
<dbReference type="PANTHER" id="PTHR31672">
    <property type="entry name" value="BNACNNG10540D PROTEIN"/>
    <property type="match status" value="1"/>
</dbReference>
<dbReference type="InterPro" id="IPR013187">
    <property type="entry name" value="F-box-assoc_dom_typ3"/>
</dbReference>
<dbReference type="AlphaFoldDB" id="A0A8J5YX78"/>
<dbReference type="Pfam" id="PF08268">
    <property type="entry name" value="FBA_3"/>
    <property type="match status" value="1"/>
</dbReference>